<dbReference type="GO" id="GO:0006325">
    <property type="term" value="P:chromatin organization"/>
    <property type="evidence" value="ECO:0007669"/>
    <property type="project" value="UniProtKB-KW"/>
</dbReference>
<keyword evidence="12" id="KW-0234">DNA repair</keyword>
<evidence type="ECO:0000259" key="15">
    <source>
        <dbReference type="Pfam" id="PF17942"/>
    </source>
</evidence>
<gene>
    <name evidence="16" type="ORF">LVIROSA_LOCUS6725</name>
</gene>
<keyword evidence="5" id="KW-0255">Endonuclease</keyword>
<evidence type="ECO:0000256" key="4">
    <source>
        <dbReference type="ARBA" id="ARBA00022741"/>
    </source>
</evidence>
<feature type="region of interest" description="Disordered" evidence="14">
    <location>
        <begin position="598"/>
        <end position="713"/>
    </location>
</feature>
<dbReference type="InterPro" id="IPR041006">
    <property type="entry name" value="Morc_S5"/>
</dbReference>
<feature type="compositionally biased region" description="Polar residues" evidence="14">
    <location>
        <begin position="702"/>
        <end position="713"/>
    </location>
</feature>
<evidence type="ECO:0000256" key="7">
    <source>
        <dbReference type="ARBA" id="ARBA00022801"/>
    </source>
</evidence>
<organism evidence="16 17">
    <name type="scientific">Lactuca virosa</name>
    <dbReference type="NCBI Taxonomy" id="75947"/>
    <lineage>
        <taxon>Eukaryota</taxon>
        <taxon>Viridiplantae</taxon>
        <taxon>Streptophyta</taxon>
        <taxon>Embryophyta</taxon>
        <taxon>Tracheophyta</taxon>
        <taxon>Spermatophyta</taxon>
        <taxon>Magnoliopsida</taxon>
        <taxon>eudicotyledons</taxon>
        <taxon>Gunneridae</taxon>
        <taxon>Pentapetalae</taxon>
        <taxon>asterids</taxon>
        <taxon>campanulids</taxon>
        <taxon>Asterales</taxon>
        <taxon>Asteraceae</taxon>
        <taxon>Cichorioideae</taxon>
        <taxon>Cichorieae</taxon>
        <taxon>Lactucinae</taxon>
        <taxon>Lactuca</taxon>
    </lineage>
</organism>
<evidence type="ECO:0000256" key="5">
    <source>
        <dbReference type="ARBA" id="ARBA00022759"/>
    </source>
</evidence>
<feature type="domain" description="Morc S5" evidence="15">
    <location>
        <begin position="447"/>
        <end position="582"/>
    </location>
</feature>
<evidence type="ECO:0000313" key="17">
    <source>
        <dbReference type="Proteomes" id="UP001157418"/>
    </source>
</evidence>
<evidence type="ECO:0000256" key="9">
    <source>
        <dbReference type="ARBA" id="ARBA00022853"/>
    </source>
</evidence>
<comment type="caution">
    <text evidence="16">The sequence shown here is derived from an EMBL/GenBank/DDBJ whole genome shotgun (WGS) entry which is preliminary data.</text>
</comment>
<keyword evidence="4" id="KW-0547">Nucleotide-binding</keyword>
<dbReference type="InterPro" id="IPR036890">
    <property type="entry name" value="HATPase_C_sf"/>
</dbReference>
<dbReference type="FunFam" id="3.30.565.10:FF:000075">
    <property type="entry name" value="MORC family CW-type zinc finger protein 4"/>
    <property type="match status" value="1"/>
</dbReference>
<dbReference type="SUPFAM" id="SSF55874">
    <property type="entry name" value="ATPase domain of HSP90 chaperone/DNA topoisomerase II/histidine kinase"/>
    <property type="match status" value="1"/>
</dbReference>
<evidence type="ECO:0000256" key="11">
    <source>
        <dbReference type="ARBA" id="ARBA00023158"/>
    </source>
</evidence>
<evidence type="ECO:0000256" key="8">
    <source>
        <dbReference type="ARBA" id="ARBA00022840"/>
    </source>
</evidence>
<protein>
    <recommendedName>
        <fullName evidence="15">Morc S5 domain-containing protein</fullName>
    </recommendedName>
</protein>
<keyword evidence="13" id="KW-0539">Nucleus</keyword>
<dbReference type="GO" id="GO:0004519">
    <property type="term" value="F:endonuclease activity"/>
    <property type="evidence" value="ECO:0007669"/>
    <property type="project" value="UniProtKB-KW"/>
</dbReference>
<feature type="region of interest" description="Disordered" evidence="14">
    <location>
        <begin position="121"/>
        <end position="140"/>
    </location>
</feature>
<dbReference type="GO" id="GO:0006281">
    <property type="term" value="P:DNA repair"/>
    <property type="evidence" value="ECO:0007669"/>
    <property type="project" value="UniProtKB-KW"/>
</dbReference>
<comment type="subcellular location">
    <subcellularLocation>
        <location evidence="1">Nucleus</location>
    </subcellularLocation>
</comment>
<dbReference type="GO" id="GO:0016887">
    <property type="term" value="F:ATP hydrolysis activity"/>
    <property type="evidence" value="ECO:0007669"/>
    <property type="project" value="InterPro"/>
</dbReference>
<keyword evidence="17" id="KW-1185">Reference proteome</keyword>
<dbReference type="AlphaFoldDB" id="A0AAU9LXA6"/>
<dbReference type="GO" id="GO:0005634">
    <property type="term" value="C:nucleus"/>
    <property type="evidence" value="ECO:0007669"/>
    <property type="project" value="UniProtKB-SubCell"/>
</dbReference>
<keyword evidence="8" id="KW-0067">ATP-binding</keyword>
<keyword evidence="3" id="KW-0540">Nuclease</keyword>
<dbReference type="GO" id="GO:0031047">
    <property type="term" value="P:regulatory ncRNA-mediated gene silencing"/>
    <property type="evidence" value="ECO:0007669"/>
    <property type="project" value="UniProtKB-KW"/>
</dbReference>
<dbReference type="Gene3D" id="3.30.565.10">
    <property type="entry name" value="Histidine kinase-like ATPase, C-terminal domain"/>
    <property type="match status" value="1"/>
</dbReference>
<evidence type="ECO:0000313" key="16">
    <source>
        <dbReference type="EMBL" id="CAH1419170.1"/>
    </source>
</evidence>
<dbReference type="EMBL" id="CAKMRJ010000224">
    <property type="protein sequence ID" value="CAH1419170.1"/>
    <property type="molecule type" value="Genomic_DNA"/>
</dbReference>
<keyword evidence="7" id="KW-0378">Hydrolase</keyword>
<sequence length="768" mass="85653">MPVTLLQFHHCSLCRSTEFLRAAFFSLYLFVDRVYLPADASATFWPFLFFHRPLLHNFILFDSICMPHLNTSDCNKEDMVEAGWDYNHGEVDAGLVKMESNSIRTTNGQAEYLHTKSNAYGRIPESEGNRSRSASSTGQSGTCILDHEKSHVDDTSPCSTSSTCAAPICRQFWKAGAYNEDLTPVTKTHAGSSYLHIHPKFLHSNATSHKWAFGAIAELLDNAVDEIQKGATCVYIDKTLNPRNGSPALLIQDDGTGMDPEAMRQCLSFGFSDKKSDSAIGKYGNGFKTSSMRLGADAIVFSRNFVGSFEECLKGNGSLTQSIGLLSYTFLTQSGYDRIVVPMVHYEFNFKTHVFQSRQHSDSNLSVLLKWSPYSTEEQLLKQFDNVGPHGTKVVIYNLWLDNEGNVELDFESDPEDIRIEWDGKSKAKDDSLKAKNENHIANRLKYSLRAYLSILYVNLPETFCIVLRGKVVLYDNIATDLKHPEFIEYKPHSGEGKVLTTIGFLKEAPDVNVHGFNIYHKGRLILPFYPVVTFSRNRGRGVVGVLEANFIEPTHSKQDFEKTNVFQKLVTRLKDMTHEYWDVHCSLIGYQVPKKLRSSSLPPPTPNSAHFTQTPPPSHSRKSTITANHTGGSKSAPVITTVSSRAALYAKSPPNPNPNPIIEEPPAVPQAAEEGGSGLKRKLPEGEGSHLKKHMREADQPDSNMPNTAQSQRCLKSEKAGEELNLKVMNLKIALGEAQKEYAALLAELMVFENVNVNSSRSGYLYM</sequence>
<evidence type="ECO:0000256" key="3">
    <source>
        <dbReference type="ARBA" id="ARBA00022722"/>
    </source>
</evidence>
<name>A0AAU9LXA6_9ASTR</name>
<evidence type="ECO:0000256" key="12">
    <source>
        <dbReference type="ARBA" id="ARBA00023204"/>
    </source>
</evidence>
<evidence type="ECO:0000256" key="13">
    <source>
        <dbReference type="ARBA" id="ARBA00023242"/>
    </source>
</evidence>
<keyword evidence="9" id="KW-0156">Chromatin regulator</keyword>
<keyword evidence="10" id="KW-0175">Coiled coil</keyword>
<dbReference type="Pfam" id="PF17942">
    <property type="entry name" value="Morc6_S5"/>
    <property type="match status" value="1"/>
</dbReference>
<feature type="compositionally biased region" description="Low complexity" evidence="14">
    <location>
        <begin position="661"/>
        <end position="675"/>
    </location>
</feature>
<keyword evidence="6" id="KW-0227">DNA damage</keyword>
<evidence type="ECO:0000256" key="2">
    <source>
        <dbReference type="ARBA" id="ARBA00007845"/>
    </source>
</evidence>
<feature type="compositionally biased region" description="Polar residues" evidence="14">
    <location>
        <begin position="131"/>
        <end position="140"/>
    </location>
</feature>
<dbReference type="PANTHER" id="PTHR23336:SF44">
    <property type="entry name" value="PROTEIN MICRORCHIDIA 6"/>
    <property type="match status" value="1"/>
</dbReference>
<comment type="similarity">
    <text evidence="2">Belongs to the MORC ATPase protein family.</text>
</comment>
<evidence type="ECO:0000256" key="1">
    <source>
        <dbReference type="ARBA" id="ARBA00004123"/>
    </source>
</evidence>
<accession>A0AAU9LXA6</accession>
<proteinExistence type="inferred from homology"/>
<evidence type="ECO:0000256" key="10">
    <source>
        <dbReference type="ARBA" id="ARBA00023054"/>
    </source>
</evidence>
<reference evidence="16 17" key="1">
    <citation type="submission" date="2022-01" db="EMBL/GenBank/DDBJ databases">
        <authorList>
            <person name="Xiong W."/>
            <person name="Schranz E."/>
        </authorList>
    </citation>
    <scope>NUCLEOTIDE SEQUENCE [LARGE SCALE GENOMIC DNA]</scope>
</reference>
<evidence type="ECO:0000256" key="6">
    <source>
        <dbReference type="ARBA" id="ARBA00022763"/>
    </source>
</evidence>
<dbReference type="InterPro" id="IPR045261">
    <property type="entry name" value="MORC_ATPase"/>
</dbReference>
<keyword evidence="11" id="KW-0943">RNA-mediated gene silencing</keyword>
<dbReference type="GO" id="GO:0005524">
    <property type="term" value="F:ATP binding"/>
    <property type="evidence" value="ECO:0007669"/>
    <property type="project" value="UniProtKB-KW"/>
</dbReference>
<evidence type="ECO:0000256" key="14">
    <source>
        <dbReference type="SAM" id="MobiDB-lite"/>
    </source>
</evidence>
<feature type="compositionally biased region" description="Polar residues" evidence="14">
    <location>
        <begin position="624"/>
        <end position="645"/>
    </location>
</feature>
<dbReference type="GO" id="GO:0031349">
    <property type="term" value="P:positive regulation of defense response"/>
    <property type="evidence" value="ECO:0007669"/>
    <property type="project" value="UniProtKB-ARBA"/>
</dbReference>
<dbReference type="Pfam" id="PF13589">
    <property type="entry name" value="HATPase_c_3"/>
    <property type="match status" value="1"/>
</dbReference>
<dbReference type="Proteomes" id="UP001157418">
    <property type="component" value="Unassembled WGS sequence"/>
</dbReference>
<dbReference type="PANTHER" id="PTHR23336">
    <property type="entry name" value="ZINC FINGER CW-TYPE COILED-COIL DOMAIN PROTEIN 3"/>
    <property type="match status" value="1"/>
</dbReference>